<comment type="caution">
    <text evidence="3">The sequence shown here is derived from an EMBL/GenBank/DDBJ whole genome shotgun (WGS) entry which is preliminary data.</text>
</comment>
<evidence type="ECO:0000313" key="3">
    <source>
        <dbReference type="EMBL" id="RMZ97680.1"/>
    </source>
</evidence>
<accession>A0A3M7PG19</accession>
<evidence type="ECO:0000259" key="2">
    <source>
        <dbReference type="Pfam" id="PF12215"/>
    </source>
</evidence>
<gene>
    <name evidence="3" type="ORF">BpHYR1_018120</name>
</gene>
<name>A0A3M7PG19_BRAPC</name>
<dbReference type="Pfam" id="PF12215">
    <property type="entry name" value="Glyco_hydr_116N"/>
    <property type="match status" value="1"/>
</dbReference>
<proteinExistence type="predicted"/>
<dbReference type="SUPFAM" id="SSF48208">
    <property type="entry name" value="Six-hairpin glycosidases"/>
    <property type="match status" value="1"/>
</dbReference>
<dbReference type="PANTHER" id="PTHR12654">
    <property type="entry name" value="BILE ACID BETA-GLUCOSIDASE-RELATED"/>
    <property type="match status" value="1"/>
</dbReference>
<dbReference type="GO" id="GO:0005975">
    <property type="term" value="P:carbohydrate metabolic process"/>
    <property type="evidence" value="ECO:0007669"/>
    <property type="project" value="InterPro"/>
</dbReference>
<sequence length="660" mass="77270">MPLEYCLAAKKLLKFFEKYKRLELLELTDLKKNAHVSFNCQFYTDDENSGTSLWADLLEDGQLNNIEFDASLAPKRHSSANKLTVAVCVTAKLKAESTETIDFSLVWWMPHIFFGGNQNKVYKRFYTKFFYDSNSLFDLSCYSFSQKNAWINSLLDWRRPILKNENSSSIYKCALFNELYFLSDGGTLWINAEHSDIKHFETYGLFAYLEGHEYRMYNTYDVHFYANFALLQLWPNLHLSIQYHIAETINLEDREQRLFLFNGKEGWRKTLKTVPHDVGDPDDQPWTNLNAYLIHDAKDWKDLNLKFILTVYRDYFYLKDNEYLEYMWPYIKLLMITVQSQDHDGDGLIDSEGLPDQTYDAWSVTGASAYCGGLHVATLSCVCKIASILGDRETLEKYEQILKRAKEAYDKKLWNGKYYKYDCSNSDYNDSIMTDMCCGHWYLRCSGFENEVFDKEKIQSCLESIFAHNVAMFEKGKRGAVNGMRPDGSVDKTSIQSEEMWIGVTNSFVSLLIFENLHQMAWSTLDELYKSLYYQLGLAFQTPEALNKKNEYRSLGYMRPLSIWAVQMKKHMEEYCWTLKLSYEYDMKLQAFVMPRIKQAIAFIPLSLRYLKYHRECKKKNIQPHMDFFEPVKVKQIYGVPMGGIGTGTIGRSYTGEFTR</sequence>
<dbReference type="OrthoDB" id="730489at2759"/>
<dbReference type="InterPro" id="IPR024462">
    <property type="entry name" value="GH116_N"/>
</dbReference>
<dbReference type="STRING" id="10195.A0A3M7PG19"/>
<evidence type="ECO:0000313" key="4">
    <source>
        <dbReference type="Proteomes" id="UP000276133"/>
    </source>
</evidence>
<dbReference type="InterPro" id="IPR008928">
    <property type="entry name" value="6-hairpin_glycosidase_sf"/>
</dbReference>
<reference evidence="3 4" key="1">
    <citation type="journal article" date="2018" name="Sci. Rep.">
        <title>Genomic signatures of local adaptation to the degree of environmental predictability in rotifers.</title>
        <authorList>
            <person name="Franch-Gras L."/>
            <person name="Hahn C."/>
            <person name="Garcia-Roger E.M."/>
            <person name="Carmona M.J."/>
            <person name="Serra M."/>
            <person name="Gomez A."/>
        </authorList>
    </citation>
    <scope>NUCLEOTIDE SEQUENCE [LARGE SCALE GENOMIC DNA]</scope>
    <source>
        <strain evidence="3">HYR1</strain>
    </source>
</reference>
<dbReference type="InterPro" id="IPR012341">
    <property type="entry name" value="6hp_glycosidase-like_sf"/>
</dbReference>
<dbReference type="EMBL" id="REGN01011256">
    <property type="protein sequence ID" value="RMZ97680.1"/>
    <property type="molecule type" value="Genomic_DNA"/>
</dbReference>
<dbReference type="InterPro" id="IPR006775">
    <property type="entry name" value="GH116_catalytic"/>
</dbReference>
<dbReference type="Proteomes" id="UP000276133">
    <property type="component" value="Unassembled WGS sequence"/>
</dbReference>
<evidence type="ECO:0000259" key="1">
    <source>
        <dbReference type="Pfam" id="PF04685"/>
    </source>
</evidence>
<dbReference type="GO" id="GO:0008422">
    <property type="term" value="F:beta-glucosidase activity"/>
    <property type="evidence" value="ECO:0007669"/>
    <property type="project" value="TreeGrafter"/>
</dbReference>
<dbReference type="Gene3D" id="1.50.10.10">
    <property type="match status" value="1"/>
</dbReference>
<dbReference type="InterPro" id="IPR052566">
    <property type="entry name" value="Non-lysos_glucosylceramidase"/>
</dbReference>
<protein>
    <submittedName>
        <fullName evidence="3">Non-lysosomal glucosylceramidase</fullName>
    </submittedName>
</protein>
<feature type="non-terminal residue" evidence="3">
    <location>
        <position position="660"/>
    </location>
</feature>
<dbReference type="PANTHER" id="PTHR12654:SF0">
    <property type="entry name" value="NON-LYSOSOMAL GLUCOSYLCERAMIDASE"/>
    <property type="match status" value="1"/>
</dbReference>
<keyword evidence="4" id="KW-1185">Reference proteome</keyword>
<dbReference type="Pfam" id="PF04685">
    <property type="entry name" value="DUF608"/>
    <property type="match status" value="1"/>
</dbReference>
<feature type="domain" description="Glycosyl-hydrolase family 116 N-terminal" evidence="2">
    <location>
        <begin position="31"/>
        <end position="150"/>
    </location>
</feature>
<feature type="domain" description="Glycosyl-hydrolase family 116 catalytic region" evidence="1">
    <location>
        <begin position="204"/>
        <end position="566"/>
    </location>
</feature>
<dbReference type="AlphaFoldDB" id="A0A3M7PG19"/>
<organism evidence="3 4">
    <name type="scientific">Brachionus plicatilis</name>
    <name type="common">Marine rotifer</name>
    <name type="synonym">Brachionus muelleri</name>
    <dbReference type="NCBI Taxonomy" id="10195"/>
    <lineage>
        <taxon>Eukaryota</taxon>
        <taxon>Metazoa</taxon>
        <taxon>Spiralia</taxon>
        <taxon>Gnathifera</taxon>
        <taxon>Rotifera</taxon>
        <taxon>Eurotatoria</taxon>
        <taxon>Monogononta</taxon>
        <taxon>Pseudotrocha</taxon>
        <taxon>Ploima</taxon>
        <taxon>Brachionidae</taxon>
        <taxon>Brachionus</taxon>
    </lineage>
</organism>